<dbReference type="SUPFAM" id="SSF51206">
    <property type="entry name" value="cAMP-binding domain-like"/>
    <property type="match status" value="5"/>
</dbReference>
<dbReference type="CDD" id="cd00038">
    <property type="entry name" value="CAP_ED"/>
    <property type="match status" value="4"/>
</dbReference>
<name>A0AAE0BJZ2_9CHLO</name>
<dbReference type="SMART" id="SM00100">
    <property type="entry name" value="cNMP"/>
    <property type="match status" value="4"/>
</dbReference>
<dbReference type="Gene3D" id="2.60.120.10">
    <property type="entry name" value="Jelly Rolls"/>
    <property type="match status" value="5"/>
</dbReference>
<dbReference type="GO" id="GO:0003700">
    <property type="term" value="F:DNA-binding transcription factor activity"/>
    <property type="evidence" value="ECO:0007669"/>
    <property type="project" value="TreeGrafter"/>
</dbReference>
<keyword evidence="4" id="KW-1185">Reference proteome</keyword>
<evidence type="ECO:0000313" key="4">
    <source>
        <dbReference type="Proteomes" id="UP001190700"/>
    </source>
</evidence>
<feature type="compositionally biased region" description="Basic residues" evidence="1">
    <location>
        <begin position="759"/>
        <end position="773"/>
    </location>
</feature>
<comment type="caution">
    <text evidence="3">The sequence shown here is derived from an EMBL/GenBank/DDBJ whole genome shotgun (WGS) entry which is preliminary data.</text>
</comment>
<organism evidence="3 4">
    <name type="scientific">Cymbomonas tetramitiformis</name>
    <dbReference type="NCBI Taxonomy" id="36881"/>
    <lineage>
        <taxon>Eukaryota</taxon>
        <taxon>Viridiplantae</taxon>
        <taxon>Chlorophyta</taxon>
        <taxon>Pyramimonadophyceae</taxon>
        <taxon>Pyramimonadales</taxon>
        <taxon>Pyramimonadaceae</taxon>
        <taxon>Cymbomonas</taxon>
    </lineage>
</organism>
<dbReference type="GO" id="GO:0005829">
    <property type="term" value="C:cytosol"/>
    <property type="evidence" value="ECO:0007669"/>
    <property type="project" value="TreeGrafter"/>
</dbReference>
<dbReference type="InterPro" id="IPR000595">
    <property type="entry name" value="cNMP-bd_dom"/>
</dbReference>
<sequence length="1450" mass="159904">MDQWLESRYNSVPHNSQDSEAVAPLTEDFRDLTSEVDDETALILVTAVQSTSRHFTGLKETELAKLVRLIPVVHTHVPVVFSQDTQARCVGLLLYGDLKVHAHGKDIFIQAGEIIGEHSIFADGLRTMDVLLASSEAVLALFPLEDFFALEPASSLAQGDPDLSLKILRMFGTSAIHRAHYRLRLTEQEVIPCELEPVPQEMLPKLQILRKGNDQLDLTMTDDHLAIIAQEFLYCRMDNAKQFLSRDDKAQYVFFILSGEVKLEVEKKMVGRRMKGEFIGEELYLLRSYRHQPATRSEDVSAIYGTELLVFDFDRLDQVQRKYPEVAQLLLMRIGGAIISRYSVPTQAHSPEPAKVGHEKDVEGAVQAGISADVGLRGWPLFWQMCEQEAASTDLMLLKVEAEKAGDQTGAAHGKELLGEEERIIKNARRCGKNEALELLQYCRCFSGFFQLFSAEEIVVLAEELHVISLPKGGCILCKGEEATFVGIVVSGLAEVIIDGVHVCDSQVGEIIGEMALFAGQRVASVLAKSAHTAIGVWPLKRIMLFMKKHPIIGMKLLQGFIYISANKLRRVSDDKGSSEEKYIRAMELLPIKQLRKNLIKGSLTSETPFTMRLPLPPTLNAFLENMASLMKVAKVPKGTVMYEKGYEASGAALVLAGEMEVELRGVSKAHPSIKFQRKTVGMMVGEGTFLLESSIIRQLRIECVTAVSDAVVGFVTMDLLEQLLGEHPRFVMDLYKACVAQYMEDLAVSLAAAEGTQHKHQPHKHKKPRGRQRGSSTFKKAGRNFSMMTPKKRVVKSSSFLQILRAEEPPAFQRSPWKAAKWDSDEVCAALRGAPSLVELGHAGGATLMTHLAEATTVIALTPKNMGKLLSLADECIVIVLAKDLQVALPAHPQATWSRGTGSFLAPQQFLYGLPSPCIYHAAEEAHVGAIPPTELLDIIQEHPLGGLTLITTMLRQAVEEAAEHLRPSPPLALASSTMSLTEVMPIVLKAHQATGCFGALPGPSESHVKMLRILLQAAHFRKVGWRQCVMRRGCRFLEVVIVLHGTLQMRAGAAKSPVLGELQIGSFLGSAAWLHDPQVECPEEVYAGDGDDGALLAQLPLAALELLNKEHPYIARPLFFAMAAKEVDAQLRRLSPCLQMPKPDEVEVQKMQHLLAMSEVEKAEIGRQFRGFGDEELRQLEKCVDLWLFQEGQFVWSSTLRDRWVGVVVQGSALVLRDGKQVGSLQVGDLLGEITSFVETRLEPAKVVGEAGDCMVAAFRWDQLEALHEQNPELGLQANTSLSSPVQLQAFLPAPSPPPWRSLAPSRAPRKADKLTQLRPPENAPTRRLNDGGSVTLQMLRLVFGTAARKLGCLRGLCDANGLTARTDMINTELIPATKLFLMLQVACSAQWKKKIGARADQILRLHHLYDLALHMHTVAFKAGDLASPHLDAPSYAISFWGKADRVG</sequence>
<feature type="domain" description="Cyclic nucleotide-binding" evidence="2">
    <location>
        <begin position="449"/>
        <end position="542"/>
    </location>
</feature>
<feature type="region of interest" description="Disordered" evidence="1">
    <location>
        <begin position="1296"/>
        <end position="1333"/>
    </location>
</feature>
<evidence type="ECO:0000259" key="2">
    <source>
        <dbReference type="PROSITE" id="PS50042"/>
    </source>
</evidence>
<dbReference type="InterPro" id="IPR018490">
    <property type="entry name" value="cNMP-bd_dom_sf"/>
</dbReference>
<dbReference type="PROSITE" id="PS50042">
    <property type="entry name" value="CNMP_BINDING_3"/>
    <property type="match status" value="3"/>
</dbReference>
<feature type="domain" description="Cyclic nucleotide-binding" evidence="2">
    <location>
        <begin position="234"/>
        <end position="319"/>
    </location>
</feature>
<dbReference type="InterPro" id="IPR014710">
    <property type="entry name" value="RmlC-like_jellyroll"/>
</dbReference>
<accession>A0AAE0BJZ2</accession>
<proteinExistence type="predicted"/>
<evidence type="ECO:0000313" key="3">
    <source>
        <dbReference type="EMBL" id="KAK3238001.1"/>
    </source>
</evidence>
<dbReference type="EMBL" id="LGRX02034362">
    <property type="protein sequence ID" value="KAK3238001.1"/>
    <property type="molecule type" value="Genomic_DNA"/>
</dbReference>
<dbReference type="PANTHER" id="PTHR24567">
    <property type="entry name" value="CRP FAMILY TRANSCRIPTIONAL REGULATORY PROTEIN"/>
    <property type="match status" value="1"/>
</dbReference>
<dbReference type="PANTHER" id="PTHR24567:SF74">
    <property type="entry name" value="HTH-TYPE TRANSCRIPTIONAL REGULATOR ARCR"/>
    <property type="match status" value="1"/>
</dbReference>
<feature type="region of interest" description="Disordered" evidence="1">
    <location>
        <begin position="755"/>
        <end position="778"/>
    </location>
</feature>
<feature type="domain" description="Cyclic nucleotide-binding" evidence="2">
    <location>
        <begin position="1170"/>
        <end position="1250"/>
    </location>
</feature>
<gene>
    <name evidence="3" type="ORF">CYMTET_51957</name>
</gene>
<protein>
    <recommendedName>
        <fullName evidence="2">Cyclic nucleotide-binding domain-containing protein</fullName>
    </recommendedName>
</protein>
<evidence type="ECO:0000256" key="1">
    <source>
        <dbReference type="SAM" id="MobiDB-lite"/>
    </source>
</evidence>
<dbReference type="Proteomes" id="UP001190700">
    <property type="component" value="Unassembled WGS sequence"/>
</dbReference>
<reference evidence="3 4" key="1">
    <citation type="journal article" date="2015" name="Genome Biol. Evol.">
        <title>Comparative Genomics of a Bacterivorous Green Alga Reveals Evolutionary Causalities and Consequences of Phago-Mixotrophic Mode of Nutrition.</title>
        <authorList>
            <person name="Burns J.A."/>
            <person name="Paasch A."/>
            <person name="Narechania A."/>
            <person name="Kim E."/>
        </authorList>
    </citation>
    <scope>NUCLEOTIDE SEQUENCE [LARGE SCALE GENOMIC DNA]</scope>
    <source>
        <strain evidence="3 4">PLY_AMNH</strain>
    </source>
</reference>
<dbReference type="InterPro" id="IPR050397">
    <property type="entry name" value="Env_Response_Regulators"/>
</dbReference>
<dbReference type="Pfam" id="PF00027">
    <property type="entry name" value="cNMP_binding"/>
    <property type="match status" value="1"/>
</dbReference>